<organism evidence="1 2">
    <name type="scientific">Labrus bergylta</name>
    <name type="common">ballan wrasse</name>
    <dbReference type="NCBI Taxonomy" id="56723"/>
    <lineage>
        <taxon>Eukaryota</taxon>
        <taxon>Metazoa</taxon>
        <taxon>Chordata</taxon>
        <taxon>Craniata</taxon>
        <taxon>Vertebrata</taxon>
        <taxon>Euteleostomi</taxon>
        <taxon>Actinopterygii</taxon>
        <taxon>Neopterygii</taxon>
        <taxon>Teleostei</taxon>
        <taxon>Neoteleostei</taxon>
        <taxon>Acanthomorphata</taxon>
        <taxon>Eupercaria</taxon>
        <taxon>Labriformes</taxon>
        <taxon>Labridae</taxon>
        <taxon>Labrus</taxon>
    </lineage>
</organism>
<evidence type="ECO:0000313" key="2">
    <source>
        <dbReference type="Proteomes" id="UP000261660"/>
    </source>
</evidence>
<dbReference type="InParanoid" id="A0A3Q3GHJ0"/>
<evidence type="ECO:0000313" key="1">
    <source>
        <dbReference type="Ensembl" id="ENSLBEP00000032922.1"/>
    </source>
</evidence>
<sequence length="188" mass="21145">MGIMLLSTFCNSFCLPCVPGKDYIKQGKYLVDTFGDRTLALCNPADVKWMICGLQGTSYFNRKEVVEGWGKFYLPDEVRMQVVGLVKGTSCPCELLVLMICEDGKLYAYDEEELHEVASSLEQLCTEGLQYPSSLCYYKGETFSKMVRHYSLVASTSKQGSGFRSTDGSNCVLFILFFLCRPMRTGKK</sequence>
<dbReference type="GeneTree" id="ENSGT00390000001663"/>
<protein>
    <submittedName>
        <fullName evidence="1">Uncharacterized protein</fullName>
    </submittedName>
</protein>
<keyword evidence="2" id="KW-1185">Reference proteome</keyword>
<accession>A0A3Q3GHJ0</accession>
<dbReference type="Pfam" id="PF02393">
    <property type="entry name" value="US22"/>
    <property type="match status" value="1"/>
</dbReference>
<reference evidence="1" key="2">
    <citation type="submission" date="2025-09" db="UniProtKB">
        <authorList>
            <consortium name="Ensembl"/>
        </authorList>
    </citation>
    <scope>IDENTIFICATION</scope>
</reference>
<dbReference type="InterPro" id="IPR003360">
    <property type="entry name" value="US22-like"/>
</dbReference>
<dbReference type="Ensembl" id="ENSLBET00000034382.1">
    <property type="protein sequence ID" value="ENSLBEP00000032922.1"/>
    <property type="gene ID" value="ENSLBEG00000024814.1"/>
</dbReference>
<name>A0A3Q3GHJ0_9LABR</name>
<dbReference type="Proteomes" id="UP000261660">
    <property type="component" value="Unplaced"/>
</dbReference>
<dbReference type="AlphaFoldDB" id="A0A3Q3GHJ0"/>
<reference evidence="1" key="1">
    <citation type="submission" date="2025-08" db="UniProtKB">
        <authorList>
            <consortium name="Ensembl"/>
        </authorList>
    </citation>
    <scope>IDENTIFICATION</scope>
</reference>
<proteinExistence type="predicted"/>